<gene>
    <name evidence="1" type="ORF">BECKLPF1236A_GA0070988_105961</name>
</gene>
<proteinExistence type="predicted"/>
<dbReference type="EMBL" id="CAADFM010000596">
    <property type="protein sequence ID" value="VFK27692.1"/>
    <property type="molecule type" value="Genomic_DNA"/>
</dbReference>
<sequence>MKAVNREFILLCKQLSLFGGKEVAIDGSFFSANASKGSIYTEEKLEKQIKYLDKKLRIIRRLFQSKMLLMTKKAKEVYPRTSI</sequence>
<organism evidence="1">
    <name type="scientific">Candidatus Kentrum sp. LPFa</name>
    <dbReference type="NCBI Taxonomy" id="2126335"/>
    <lineage>
        <taxon>Bacteria</taxon>
        <taxon>Pseudomonadati</taxon>
        <taxon>Pseudomonadota</taxon>
        <taxon>Gammaproteobacteria</taxon>
        <taxon>Candidatus Kentrum</taxon>
    </lineage>
</organism>
<evidence type="ECO:0000313" key="1">
    <source>
        <dbReference type="EMBL" id="VFK27692.1"/>
    </source>
</evidence>
<accession>A0A450XEG1</accession>
<dbReference type="AlphaFoldDB" id="A0A450XEG1"/>
<reference evidence="1" key="1">
    <citation type="submission" date="2019-02" db="EMBL/GenBank/DDBJ databases">
        <authorList>
            <person name="Gruber-Vodicka R. H."/>
            <person name="Seah K. B. B."/>
        </authorList>
    </citation>
    <scope>NUCLEOTIDE SEQUENCE</scope>
    <source>
        <strain evidence="1">BECK_S312</strain>
    </source>
</reference>
<name>A0A450XEG1_9GAMM</name>
<protein>
    <submittedName>
        <fullName evidence="1">Uncharacterized protein</fullName>
    </submittedName>
</protein>